<dbReference type="CDD" id="cd02440">
    <property type="entry name" value="AdoMet_MTases"/>
    <property type="match status" value="1"/>
</dbReference>
<sequence>MIRSVAGFFVKIFFGFFLRIDKKPLHPDLEKACRLYEEDSFTGLFSRIRVWDAPFEQVEKLVPKKGLILDLGCGDGLLANYLAISGPERKIVGVDLNKERIKHAQKGLKNTRFIHEDALKEKGLSPDVIIMSHVLHHLKSFEAQDKLLQDCIAGLRKGGKLIILEIKPSLSLEYLVTIVVDYTIYPMLFEKKIIGSRVYYRKEGNWVNLLSSCGLNVKREKVTGKPFSHMILVAEKSRI</sequence>
<accession>A0A0G1B882</accession>
<protein>
    <submittedName>
        <fullName evidence="1">Uncharacterized protein</fullName>
    </submittedName>
</protein>
<dbReference type="Pfam" id="PF13489">
    <property type="entry name" value="Methyltransf_23"/>
    <property type="match status" value="1"/>
</dbReference>
<gene>
    <name evidence="1" type="ORF">UV41_C0050G0008</name>
</gene>
<comment type="caution">
    <text evidence="1">The sequence shown here is derived from an EMBL/GenBank/DDBJ whole genome shotgun (WGS) entry which is preliminary data.</text>
</comment>
<evidence type="ECO:0000313" key="2">
    <source>
        <dbReference type="Proteomes" id="UP000034785"/>
    </source>
</evidence>
<reference evidence="1 2" key="1">
    <citation type="journal article" date="2015" name="Nature">
        <title>rRNA introns, odd ribosomes, and small enigmatic genomes across a large radiation of phyla.</title>
        <authorList>
            <person name="Brown C.T."/>
            <person name="Hug L.A."/>
            <person name="Thomas B.C."/>
            <person name="Sharon I."/>
            <person name="Castelle C.J."/>
            <person name="Singh A."/>
            <person name="Wilkins M.J."/>
            <person name="Williams K.H."/>
            <person name="Banfield J.F."/>
        </authorList>
    </citation>
    <scope>NUCLEOTIDE SEQUENCE [LARGE SCALE GENOMIC DNA]</scope>
</reference>
<dbReference type="PANTHER" id="PTHR43861">
    <property type="entry name" value="TRANS-ACONITATE 2-METHYLTRANSFERASE-RELATED"/>
    <property type="match status" value="1"/>
</dbReference>
<dbReference type="InterPro" id="IPR029063">
    <property type="entry name" value="SAM-dependent_MTases_sf"/>
</dbReference>
<dbReference type="EMBL" id="LCEJ01000050">
    <property type="protein sequence ID" value="KKS69585.1"/>
    <property type="molecule type" value="Genomic_DNA"/>
</dbReference>
<organism evidence="1 2">
    <name type="scientific">Candidatus Daviesbacteria bacterium GW2011_GWA2_42_7</name>
    <dbReference type="NCBI Taxonomy" id="1618425"/>
    <lineage>
        <taxon>Bacteria</taxon>
        <taxon>Candidatus Daviesiibacteriota</taxon>
    </lineage>
</organism>
<evidence type="ECO:0000313" key="1">
    <source>
        <dbReference type="EMBL" id="KKS69585.1"/>
    </source>
</evidence>
<dbReference type="Gene3D" id="3.40.50.150">
    <property type="entry name" value="Vaccinia Virus protein VP39"/>
    <property type="match status" value="1"/>
</dbReference>
<name>A0A0G1B882_9BACT</name>
<proteinExistence type="predicted"/>
<dbReference type="SUPFAM" id="SSF53335">
    <property type="entry name" value="S-adenosyl-L-methionine-dependent methyltransferases"/>
    <property type="match status" value="1"/>
</dbReference>
<dbReference type="AlphaFoldDB" id="A0A0G1B882"/>
<dbReference type="PANTHER" id="PTHR43861:SF1">
    <property type="entry name" value="TRANS-ACONITATE 2-METHYLTRANSFERASE"/>
    <property type="match status" value="1"/>
</dbReference>
<dbReference type="Proteomes" id="UP000034785">
    <property type="component" value="Unassembled WGS sequence"/>
</dbReference>